<dbReference type="RefSeq" id="WP_151862352.1">
    <property type="nucleotide sequence ID" value="NZ_WBZC01000083.1"/>
</dbReference>
<dbReference type="Pfam" id="PF09388">
    <property type="entry name" value="SpoOE-like"/>
    <property type="match status" value="1"/>
</dbReference>
<reference evidence="1 2" key="1">
    <citation type="submission" date="2019-10" db="EMBL/GenBank/DDBJ databases">
        <title>Alkaliphilus serpentinus sp. nov. and Alkaliphilus pronyensis sp. nov., two novel anaerobic alkaliphilic species isolated from the serpentinized-hosted hydrothermal field of the Prony Bay (New Caledonia).</title>
        <authorList>
            <person name="Postec A."/>
        </authorList>
    </citation>
    <scope>NUCLEOTIDE SEQUENCE [LARGE SCALE GENOMIC DNA]</scope>
    <source>
        <strain evidence="1 2">LacV</strain>
    </source>
</reference>
<gene>
    <name evidence="1" type="ORF">F8154_14635</name>
</gene>
<name>A0A6I0F4V1_9FIRM</name>
<proteinExistence type="predicted"/>
<dbReference type="Proteomes" id="UP000432715">
    <property type="component" value="Unassembled WGS sequence"/>
</dbReference>
<evidence type="ECO:0000313" key="1">
    <source>
        <dbReference type="EMBL" id="KAB3529600.1"/>
    </source>
</evidence>
<evidence type="ECO:0000313" key="2">
    <source>
        <dbReference type="Proteomes" id="UP000432715"/>
    </source>
</evidence>
<protein>
    <submittedName>
        <fullName evidence="1">Spo0E family sporulation regulatory protein-aspartic acid phosphatase</fullName>
    </submittedName>
</protein>
<comment type="caution">
    <text evidence="1">The sequence shown here is derived from an EMBL/GenBank/DDBJ whole genome shotgun (WGS) entry which is preliminary data.</text>
</comment>
<dbReference type="AlphaFoldDB" id="A0A6I0F4V1"/>
<dbReference type="GO" id="GO:0043937">
    <property type="term" value="P:regulation of sporulation"/>
    <property type="evidence" value="ECO:0007669"/>
    <property type="project" value="InterPro"/>
</dbReference>
<sequence length="52" mass="6076">MTLEKLKSKLNQSITSCDDLKKDEIIKLSQELDIHIAEKQREQLKLLLNNKP</sequence>
<dbReference type="InterPro" id="IPR018540">
    <property type="entry name" value="Spo0E-like"/>
</dbReference>
<dbReference type="InterPro" id="IPR037208">
    <property type="entry name" value="Spo0E-like_sf"/>
</dbReference>
<dbReference type="SUPFAM" id="SSF140500">
    <property type="entry name" value="BAS1536-like"/>
    <property type="match status" value="1"/>
</dbReference>
<dbReference type="EMBL" id="WBZC01000083">
    <property type="protein sequence ID" value="KAB3529600.1"/>
    <property type="molecule type" value="Genomic_DNA"/>
</dbReference>
<organism evidence="1 2">
    <name type="scientific">Alkaliphilus pronyensis</name>
    <dbReference type="NCBI Taxonomy" id="1482732"/>
    <lineage>
        <taxon>Bacteria</taxon>
        <taxon>Bacillati</taxon>
        <taxon>Bacillota</taxon>
        <taxon>Clostridia</taxon>
        <taxon>Peptostreptococcales</taxon>
        <taxon>Natronincolaceae</taxon>
        <taxon>Alkaliphilus</taxon>
    </lineage>
</organism>
<keyword evidence="2" id="KW-1185">Reference proteome</keyword>
<accession>A0A6I0F4V1</accession>